<dbReference type="STRING" id="1654360.EA58_19540"/>
<proteinExistence type="predicted"/>
<keyword evidence="1" id="KW-1133">Transmembrane helix</keyword>
<dbReference type="Proteomes" id="UP000027192">
    <property type="component" value="Unassembled WGS sequence"/>
</dbReference>
<feature type="domain" description="EAL" evidence="2">
    <location>
        <begin position="277"/>
        <end position="527"/>
    </location>
</feature>
<dbReference type="InterPro" id="IPR035919">
    <property type="entry name" value="EAL_sf"/>
</dbReference>
<evidence type="ECO:0000313" key="5">
    <source>
        <dbReference type="Proteomes" id="UP000027192"/>
    </source>
</evidence>
<dbReference type="SUPFAM" id="SSF141868">
    <property type="entry name" value="EAL domain-like"/>
    <property type="match status" value="1"/>
</dbReference>
<dbReference type="OrthoDB" id="1316910at2"/>
<evidence type="ECO:0008006" key="6">
    <source>
        <dbReference type="Google" id="ProtNLM"/>
    </source>
</evidence>
<dbReference type="PANTHER" id="PTHR44757">
    <property type="entry name" value="DIGUANYLATE CYCLASE DGCP"/>
    <property type="match status" value="1"/>
</dbReference>
<dbReference type="InterPro" id="IPR043128">
    <property type="entry name" value="Rev_trsase/Diguanyl_cyclase"/>
</dbReference>
<dbReference type="InterPro" id="IPR001633">
    <property type="entry name" value="EAL_dom"/>
</dbReference>
<keyword evidence="5" id="KW-1185">Reference proteome</keyword>
<dbReference type="AlphaFoldDB" id="A0A066RIH5"/>
<organism evidence="4 5">
    <name type="scientific">Photobacterium galatheae</name>
    <dbReference type="NCBI Taxonomy" id="1654360"/>
    <lineage>
        <taxon>Bacteria</taxon>
        <taxon>Pseudomonadati</taxon>
        <taxon>Pseudomonadota</taxon>
        <taxon>Gammaproteobacteria</taxon>
        <taxon>Vibrionales</taxon>
        <taxon>Vibrionaceae</taxon>
        <taxon>Photobacterium</taxon>
    </lineage>
</organism>
<evidence type="ECO:0000259" key="3">
    <source>
        <dbReference type="PROSITE" id="PS50887"/>
    </source>
</evidence>
<sequence length="533" mass="59205">MSQSAQGRTGRETGILSLFHSLFLKRTFAKLTVFAVVWVFLATQFEFFERFTQWVMQYQSLGLGAVMSLLFVLPVALVALSWKRLRSMRFQLKAGERDKAAMYKLAMHDPLTELPNRLYFSEQLQKALQHAGDNDACVAVLMMDLNKFKQINDAYGHIVGDELLVATAGRLKHLLRMHDTIARLGGDEFALIHVGGQEPDEASALASRIIKAMSEPYHIRGQQIMAGVSIGIAMSNHDIEPVDLLRAADTAMYRAKMDGGSTFCFFDTRMDEQLKQRQLLERDLRKAIAQDLLEPYYQPVFDLKARQLQGFEALLRWRHQREGMVSSKEFIPVAEDAGLIQVLGDWVLKQACVAAMDWPVDTTVSVNVSVQQLKHDTFCYSVSQALKESGLAPSRLEIELTAQTVQQDPHQVLAIMQDLKHIGVALVLDDFGNGSACLTIMRDFPFDKVKIARACVGTLPGSETNKALIQSVVGMSESLGMQVSVVGIEDEVQLAMVASLGCQQGQGFLLGHPLSRHAAGRLLVNLPDAMGHE</sequence>
<dbReference type="EMBL" id="JMIB01000038">
    <property type="protein sequence ID" value="KDM90129.1"/>
    <property type="molecule type" value="Genomic_DNA"/>
</dbReference>
<dbReference type="SUPFAM" id="SSF55073">
    <property type="entry name" value="Nucleotide cyclase"/>
    <property type="match status" value="1"/>
</dbReference>
<accession>A0A066RIH5</accession>
<name>A0A066RIH5_9GAMM</name>
<keyword evidence="1" id="KW-0812">Transmembrane</keyword>
<dbReference type="NCBIfam" id="TIGR00254">
    <property type="entry name" value="GGDEF"/>
    <property type="match status" value="1"/>
</dbReference>
<dbReference type="SMART" id="SM00052">
    <property type="entry name" value="EAL"/>
    <property type="match status" value="1"/>
</dbReference>
<dbReference type="Pfam" id="PF00990">
    <property type="entry name" value="GGDEF"/>
    <property type="match status" value="1"/>
</dbReference>
<dbReference type="CDD" id="cd01949">
    <property type="entry name" value="GGDEF"/>
    <property type="match status" value="1"/>
</dbReference>
<dbReference type="InterPro" id="IPR029787">
    <property type="entry name" value="Nucleotide_cyclase"/>
</dbReference>
<feature type="domain" description="GGDEF" evidence="3">
    <location>
        <begin position="136"/>
        <end position="268"/>
    </location>
</feature>
<reference evidence="4 5" key="1">
    <citation type="submission" date="2014-04" db="EMBL/GenBank/DDBJ databases">
        <title>Draft genome sequence of Photobacterium halotolerans S2753: a solonamide, ngercheumicin and holomycin producer.</title>
        <authorList>
            <person name="Machado H.R."/>
            <person name="Gram L."/>
        </authorList>
    </citation>
    <scope>NUCLEOTIDE SEQUENCE [LARGE SCALE GENOMIC DNA]</scope>
    <source>
        <strain evidence="4 5">S2753</strain>
    </source>
</reference>
<dbReference type="PROSITE" id="PS50883">
    <property type="entry name" value="EAL"/>
    <property type="match status" value="1"/>
</dbReference>
<dbReference type="CDD" id="cd01948">
    <property type="entry name" value="EAL"/>
    <property type="match status" value="1"/>
</dbReference>
<keyword evidence="1" id="KW-0472">Membrane</keyword>
<dbReference type="InterPro" id="IPR052155">
    <property type="entry name" value="Biofilm_reg_signaling"/>
</dbReference>
<gene>
    <name evidence="4" type="ORF">EA58_19540</name>
</gene>
<dbReference type="Gene3D" id="3.30.70.270">
    <property type="match status" value="1"/>
</dbReference>
<dbReference type="Gene3D" id="3.20.20.450">
    <property type="entry name" value="EAL domain"/>
    <property type="match status" value="1"/>
</dbReference>
<dbReference type="SMART" id="SM00267">
    <property type="entry name" value="GGDEF"/>
    <property type="match status" value="1"/>
</dbReference>
<dbReference type="RefSeq" id="WP_051642222.1">
    <property type="nucleotide sequence ID" value="NZ_JAGSGC010000026.1"/>
</dbReference>
<feature type="transmembrane region" description="Helical" evidence="1">
    <location>
        <begin position="28"/>
        <end position="48"/>
    </location>
</feature>
<dbReference type="PROSITE" id="PS50887">
    <property type="entry name" value="GGDEF"/>
    <property type="match status" value="1"/>
</dbReference>
<evidence type="ECO:0000259" key="2">
    <source>
        <dbReference type="PROSITE" id="PS50883"/>
    </source>
</evidence>
<feature type="transmembrane region" description="Helical" evidence="1">
    <location>
        <begin position="60"/>
        <end position="82"/>
    </location>
</feature>
<dbReference type="PANTHER" id="PTHR44757:SF2">
    <property type="entry name" value="BIOFILM ARCHITECTURE MAINTENANCE PROTEIN MBAA"/>
    <property type="match status" value="1"/>
</dbReference>
<evidence type="ECO:0000313" key="4">
    <source>
        <dbReference type="EMBL" id="KDM90129.1"/>
    </source>
</evidence>
<evidence type="ECO:0000256" key="1">
    <source>
        <dbReference type="SAM" id="Phobius"/>
    </source>
</evidence>
<dbReference type="InterPro" id="IPR000160">
    <property type="entry name" value="GGDEF_dom"/>
</dbReference>
<dbReference type="Pfam" id="PF00563">
    <property type="entry name" value="EAL"/>
    <property type="match status" value="1"/>
</dbReference>
<protein>
    <recommendedName>
        <fullName evidence="6">Diguanylate phosphodiesterase</fullName>
    </recommendedName>
</protein>
<comment type="caution">
    <text evidence="4">The sequence shown here is derived from an EMBL/GenBank/DDBJ whole genome shotgun (WGS) entry which is preliminary data.</text>
</comment>